<proteinExistence type="predicted"/>
<dbReference type="EMBL" id="LYDR01000071">
    <property type="protein sequence ID" value="ODA32078.1"/>
    <property type="molecule type" value="Genomic_DNA"/>
</dbReference>
<accession>A0A1C3EFR8</accession>
<evidence type="ECO:0000313" key="2">
    <source>
        <dbReference type="Proteomes" id="UP000094828"/>
    </source>
</evidence>
<reference evidence="1 2" key="1">
    <citation type="submission" date="2016-05" db="EMBL/GenBank/DDBJ databases">
        <title>Genomic and physiological characterization of Planctopirus sp. isolated from fresh water lake.</title>
        <authorList>
            <person name="Subhash Y."/>
            <person name="Ramana C."/>
        </authorList>
    </citation>
    <scope>NUCLEOTIDE SEQUENCE [LARGE SCALE GENOMIC DNA]</scope>
    <source>
        <strain evidence="1 2">JC280</strain>
    </source>
</reference>
<protein>
    <submittedName>
        <fullName evidence="1">Type I-U CRISPR-associated protein Cas5/Cas6</fullName>
    </submittedName>
</protein>
<name>A0A1C3EFR8_9PLAN</name>
<dbReference type="STRING" id="1841610.A6X21_21425"/>
<organism evidence="1 2">
    <name type="scientific">Planctopirus hydrillae</name>
    <dbReference type="NCBI Taxonomy" id="1841610"/>
    <lineage>
        <taxon>Bacteria</taxon>
        <taxon>Pseudomonadati</taxon>
        <taxon>Planctomycetota</taxon>
        <taxon>Planctomycetia</taxon>
        <taxon>Planctomycetales</taxon>
        <taxon>Planctomycetaceae</taxon>
        <taxon>Planctopirus</taxon>
    </lineage>
</organism>
<keyword evidence="2" id="KW-1185">Reference proteome</keyword>
<comment type="caution">
    <text evidence="1">The sequence shown here is derived from an EMBL/GenBank/DDBJ whole genome shotgun (WGS) entry which is preliminary data.</text>
</comment>
<gene>
    <name evidence="1" type="ORF">A6X21_21425</name>
</gene>
<dbReference type="Proteomes" id="UP000094828">
    <property type="component" value="Unassembled WGS sequence"/>
</dbReference>
<dbReference type="AlphaFoldDB" id="A0A1C3EFR8"/>
<dbReference type="NCBIfam" id="TIGR02165">
    <property type="entry name" value="cas5_6_GSU0054"/>
    <property type="match status" value="1"/>
</dbReference>
<dbReference type="OrthoDB" id="128883at2"/>
<dbReference type="RefSeq" id="WP_068847612.1">
    <property type="nucleotide sequence ID" value="NZ_LYDR01000071.1"/>
</dbReference>
<dbReference type="InterPro" id="IPR019089">
    <property type="entry name" value="Cas_GSU0054"/>
</dbReference>
<evidence type="ECO:0000313" key="1">
    <source>
        <dbReference type="EMBL" id="ODA32078.1"/>
    </source>
</evidence>
<sequence length="566" mass="63958">MIVVSLKFPTRKFHATPWGRQVNEGVVEWPPSPWRLLRALVAVWHHKFPDVPESEMEDLVTLLASSPPRFHLPPASQGHTRHYMPINEGSNEKRTKVFDTFVALCEDDPVIVTWPELELTSEQKKLLENLLSAMSYFGRAESWVEAELLNECSIETDIYHLKLGEPAPEGFELIKTLLPTPAEELAAWHATTLNQLRERKLNDLIQAAYAKGKPTEGIKLSKKDELVIQEAIPASVLGALHADTSELRKAGWNQPPGSQSLNYIRPFHAFASFTNRRKPDSSRKKRPTVAQFLVSSPVRPRLTDTLTLGNRIRKALMCCSKKIRQDDNTSIVFSGKGEDGKRLKESHAHAHILCESNDKFGRITHATIFAPKGFDHEDELAFARLAKRGLISNEDPHDIQMILVGIGQPTDFQRGSLQLPSSRTLATSRHWISRTPYVPTRHMKFKQADRENAVTRHRSLVRELQKLIRWELKQRDHLAHLADEVMIHLLIDQPLSGLKEAGTYLGGQWTPWLKFQLYRRSGGGQRSSGACYGFRLTFPEPVTGPIALGYGCHYGLGLFSAERVGE</sequence>